<dbReference type="InterPro" id="IPR037523">
    <property type="entry name" value="VOC_core"/>
</dbReference>
<dbReference type="AlphaFoldDB" id="A0A6P1T621"/>
<accession>A0A6P1T621</accession>
<evidence type="ECO:0000313" key="2">
    <source>
        <dbReference type="EMBL" id="QHQ36012.1"/>
    </source>
</evidence>
<proteinExistence type="predicted"/>
<dbReference type="KEGG" id="amaq:GO499_12930"/>
<keyword evidence="3" id="KW-1185">Reference proteome</keyword>
<dbReference type="Pfam" id="PF00903">
    <property type="entry name" value="Glyoxalase"/>
    <property type="match status" value="1"/>
</dbReference>
<gene>
    <name evidence="2" type="ORF">GO499_12930</name>
</gene>
<dbReference type="EMBL" id="CP046620">
    <property type="protein sequence ID" value="QHQ36012.1"/>
    <property type="molecule type" value="Genomic_DNA"/>
</dbReference>
<dbReference type="InterPro" id="IPR004360">
    <property type="entry name" value="Glyas_Fos-R_dOase_dom"/>
</dbReference>
<feature type="domain" description="VOC" evidence="1">
    <location>
        <begin position="5"/>
        <end position="126"/>
    </location>
</feature>
<dbReference type="SUPFAM" id="SSF54593">
    <property type="entry name" value="Glyoxalase/Bleomycin resistance protein/Dihydroxybiphenyl dioxygenase"/>
    <property type="match status" value="1"/>
</dbReference>
<dbReference type="Gene3D" id="3.10.180.10">
    <property type="entry name" value="2,3-Dihydroxybiphenyl 1,2-Dioxygenase, domain 1"/>
    <property type="match status" value="1"/>
</dbReference>
<protein>
    <recommendedName>
        <fullName evidence="1">VOC domain-containing protein</fullName>
    </recommendedName>
</protein>
<dbReference type="PROSITE" id="PS51819">
    <property type="entry name" value="VOC"/>
    <property type="match status" value="1"/>
</dbReference>
<evidence type="ECO:0000313" key="3">
    <source>
        <dbReference type="Proteomes" id="UP000464495"/>
    </source>
</evidence>
<dbReference type="RefSeq" id="WP_161862568.1">
    <property type="nucleotide sequence ID" value="NZ_CP046620.1"/>
</dbReference>
<reference evidence="2 3" key="1">
    <citation type="submission" date="2019-12" db="EMBL/GenBank/DDBJ databases">
        <title>Complete genome sequence of Algicella marina strain 9Alg 56(T) isolated from the red alga Tichocarpus crinitus.</title>
        <authorList>
            <person name="Kim S.-G."/>
            <person name="Nedashkovskaya O.I."/>
        </authorList>
    </citation>
    <scope>NUCLEOTIDE SEQUENCE [LARGE SCALE GENOMIC DNA]</scope>
    <source>
        <strain evidence="2 3">9Alg 56</strain>
    </source>
</reference>
<sequence>MTQLGFASPFFISANLDAAIAFYRDRLGFSVTFAEPQPAPFFAIVNRGGARFMLKELGPDVRPAPNHVRHADARWDAFVFTQEPDELAEEYGVAAGHTQDGLHGFEIVDTDGYKLFFGCPAPEANT</sequence>
<organism evidence="2 3">
    <name type="scientific">Algicella marina</name>
    <dbReference type="NCBI Taxonomy" id="2683284"/>
    <lineage>
        <taxon>Bacteria</taxon>
        <taxon>Pseudomonadati</taxon>
        <taxon>Pseudomonadota</taxon>
        <taxon>Alphaproteobacteria</taxon>
        <taxon>Rhodobacterales</taxon>
        <taxon>Paracoccaceae</taxon>
        <taxon>Algicella</taxon>
    </lineage>
</organism>
<name>A0A6P1T621_9RHOB</name>
<dbReference type="Proteomes" id="UP000464495">
    <property type="component" value="Chromosome"/>
</dbReference>
<dbReference type="InterPro" id="IPR029068">
    <property type="entry name" value="Glyas_Bleomycin-R_OHBP_Dase"/>
</dbReference>
<evidence type="ECO:0000259" key="1">
    <source>
        <dbReference type="PROSITE" id="PS51819"/>
    </source>
</evidence>